<dbReference type="Pfam" id="PF11117">
    <property type="entry name" value="DUF2626"/>
    <property type="match status" value="1"/>
</dbReference>
<keyword evidence="1" id="KW-0812">Transmembrane</keyword>
<organism evidence="2 3">
    <name type="scientific">Aureibacillus halotolerans</name>
    <dbReference type="NCBI Taxonomy" id="1508390"/>
    <lineage>
        <taxon>Bacteria</taxon>
        <taxon>Bacillati</taxon>
        <taxon>Bacillota</taxon>
        <taxon>Bacilli</taxon>
        <taxon>Bacillales</taxon>
        <taxon>Bacillaceae</taxon>
        <taxon>Aureibacillus</taxon>
    </lineage>
</organism>
<dbReference type="RefSeq" id="WP_133579537.1">
    <property type="nucleotide sequence ID" value="NZ_SNYJ01000003.1"/>
</dbReference>
<feature type="transmembrane region" description="Helical" evidence="1">
    <location>
        <begin position="5"/>
        <end position="21"/>
    </location>
</feature>
<comment type="caution">
    <text evidence="2">The sequence shown here is derived from an EMBL/GenBank/DDBJ whole genome shotgun (WGS) entry which is preliminary data.</text>
</comment>
<feature type="transmembrane region" description="Helical" evidence="1">
    <location>
        <begin position="51"/>
        <end position="74"/>
    </location>
</feature>
<feature type="transmembrane region" description="Helical" evidence="1">
    <location>
        <begin position="27"/>
        <end position="44"/>
    </location>
</feature>
<keyword evidence="1" id="KW-0472">Membrane</keyword>
<proteinExistence type="predicted"/>
<name>A0A4R6U621_9BACI</name>
<sequence>MDRMYRVLGFWTAIIAIMAFLGDLKPMSLMFFAQTAFFVFLSYLKLSERMYIYIFGAYLTVFFVGFTYYTTFIFQPGAGH</sequence>
<dbReference type="Proteomes" id="UP000295632">
    <property type="component" value="Unassembled WGS sequence"/>
</dbReference>
<evidence type="ECO:0000313" key="3">
    <source>
        <dbReference type="Proteomes" id="UP000295632"/>
    </source>
</evidence>
<evidence type="ECO:0000313" key="2">
    <source>
        <dbReference type="EMBL" id="TDQ41681.1"/>
    </source>
</evidence>
<accession>A0A4R6U621</accession>
<keyword evidence="3" id="KW-1185">Reference proteome</keyword>
<dbReference type="InterPro" id="IPR020254">
    <property type="entry name" value="DUF2626"/>
</dbReference>
<dbReference type="EMBL" id="SNYJ01000003">
    <property type="protein sequence ID" value="TDQ41681.1"/>
    <property type="molecule type" value="Genomic_DNA"/>
</dbReference>
<gene>
    <name evidence="2" type="ORF">EV213_103263</name>
</gene>
<evidence type="ECO:0000256" key="1">
    <source>
        <dbReference type="SAM" id="Phobius"/>
    </source>
</evidence>
<keyword evidence="1" id="KW-1133">Transmembrane helix</keyword>
<reference evidence="2 3" key="1">
    <citation type="submission" date="2019-03" db="EMBL/GenBank/DDBJ databases">
        <title>Genomic Encyclopedia of Type Strains, Phase IV (KMG-IV): sequencing the most valuable type-strain genomes for metagenomic binning, comparative biology and taxonomic classification.</title>
        <authorList>
            <person name="Goeker M."/>
        </authorList>
    </citation>
    <scope>NUCLEOTIDE SEQUENCE [LARGE SCALE GENOMIC DNA]</scope>
    <source>
        <strain evidence="2 3">DSM 28697</strain>
    </source>
</reference>
<dbReference type="OrthoDB" id="2353516at2"/>
<dbReference type="AlphaFoldDB" id="A0A4R6U621"/>
<protein>
    <submittedName>
        <fullName evidence="2">Uncharacterized protein DUF2626</fullName>
    </submittedName>
</protein>